<name>A0A366CUF3_9NOCA</name>
<dbReference type="STRING" id="1210090.GCA_001613185_06660"/>
<dbReference type="AlphaFoldDB" id="A0A366CUF3"/>
<evidence type="ECO:0000313" key="1">
    <source>
        <dbReference type="EMBL" id="RBO79934.1"/>
    </source>
</evidence>
<evidence type="ECO:0000313" key="2">
    <source>
        <dbReference type="Proteomes" id="UP000252586"/>
    </source>
</evidence>
<dbReference type="EMBL" id="QNRE01000029">
    <property type="protein sequence ID" value="RBO79934.1"/>
    <property type="molecule type" value="Genomic_DNA"/>
</dbReference>
<gene>
    <name evidence="1" type="ORF">DFR74_12910</name>
</gene>
<dbReference type="Proteomes" id="UP000252586">
    <property type="component" value="Unassembled WGS sequence"/>
</dbReference>
<accession>A0A366CUF3</accession>
<reference evidence="1 2" key="1">
    <citation type="submission" date="2018-06" db="EMBL/GenBank/DDBJ databases">
        <title>Genomic Encyclopedia of Type Strains, Phase IV (KMG-IV): sequencing the most valuable type-strain genomes for metagenomic binning, comparative biology and taxonomic classification.</title>
        <authorList>
            <person name="Goeker M."/>
        </authorList>
    </citation>
    <scope>NUCLEOTIDE SEQUENCE [LARGE SCALE GENOMIC DNA]</scope>
    <source>
        <strain evidence="1 2">DSM 44599</strain>
    </source>
</reference>
<comment type="caution">
    <text evidence="1">The sequence shown here is derived from an EMBL/GenBank/DDBJ whole genome shotgun (WGS) entry which is preliminary data.</text>
</comment>
<keyword evidence="2" id="KW-1185">Reference proteome</keyword>
<organism evidence="1 2">
    <name type="scientific">Nocardia puris</name>
    <dbReference type="NCBI Taxonomy" id="208602"/>
    <lineage>
        <taxon>Bacteria</taxon>
        <taxon>Bacillati</taxon>
        <taxon>Actinomycetota</taxon>
        <taxon>Actinomycetes</taxon>
        <taxon>Mycobacteriales</taxon>
        <taxon>Nocardiaceae</taxon>
        <taxon>Nocardia</taxon>
    </lineage>
</organism>
<proteinExistence type="predicted"/>
<dbReference type="RefSeq" id="WP_067514222.1">
    <property type="nucleotide sequence ID" value="NZ_QNRE01000029.1"/>
</dbReference>
<dbReference type="OrthoDB" id="4574998at2"/>
<sequence length="191" mass="21118">MPIPYHEQAIDRGGSRYRLLWFTDEDAESPREWCCDAVLLVCNAGGGRPQLDEVGSDTSPAAVALTHFVGLYGHSDEDRVVRAYALWRAITGVTVQLVTGTLHSGRDELTYFALAQDAHSAREEARLYGQWCAGEVSRYELRAPDGTLIAECGDWYDQSNAESEWNAELADFHTERLRQARSVGAGVIGVI</sequence>
<protein>
    <submittedName>
        <fullName evidence="1">Uncharacterized protein</fullName>
    </submittedName>
</protein>